<evidence type="ECO:0000256" key="2">
    <source>
        <dbReference type="ARBA" id="ARBA00023125"/>
    </source>
</evidence>
<name>A0A158CUC3_9BURK</name>
<dbReference type="InterPro" id="IPR018060">
    <property type="entry name" value="HTH_AraC"/>
</dbReference>
<accession>A0A158CUC3</accession>
<dbReference type="RefSeq" id="WP_062607887.1">
    <property type="nucleotide sequence ID" value="NZ_FCOX02000024.1"/>
</dbReference>
<dbReference type="Pfam" id="PF12625">
    <property type="entry name" value="Arabinose_bd"/>
    <property type="match status" value="1"/>
</dbReference>
<dbReference type="PROSITE" id="PS00041">
    <property type="entry name" value="HTH_ARAC_FAMILY_1"/>
    <property type="match status" value="1"/>
</dbReference>
<dbReference type="SMART" id="SM00342">
    <property type="entry name" value="HTH_ARAC"/>
    <property type="match status" value="1"/>
</dbReference>
<organism evidence="5 6">
    <name type="scientific">Caballeronia calidae</name>
    <dbReference type="NCBI Taxonomy" id="1777139"/>
    <lineage>
        <taxon>Bacteria</taxon>
        <taxon>Pseudomonadati</taxon>
        <taxon>Pseudomonadota</taxon>
        <taxon>Betaproteobacteria</taxon>
        <taxon>Burkholderiales</taxon>
        <taxon>Burkholderiaceae</taxon>
        <taxon>Caballeronia</taxon>
    </lineage>
</organism>
<dbReference type="PROSITE" id="PS01124">
    <property type="entry name" value="HTH_ARAC_FAMILY_2"/>
    <property type="match status" value="1"/>
</dbReference>
<keyword evidence="6" id="KW-1185">Reference proteome</keyword>
<gene>
    <name evidence="5" type="ORF">AWB78_04369</name>
</gene>
<dbReference type="Pfam" id="PF12833">
    <property type="entry name" value="HTH_18"/>
    <property type="match status" value="1"/>
</dbReference>
<proteinExistence type="predicted"/>
<dbReference type="InterPro" id="IPR018062">
    <property type="entry name" value="HTH_AraC-typ_CS"/>
</dbReference>
<evidence type="ECO:0000256" key="1">
    <source>
        <dbReference type="ARBA" id="ARBA00023015"/>
    </source>
</evidence>
<dbReference type="SUPFAM" id="SSF46689">
    <property type="entry name" value="Homeodomain-like"/>
    <property type="match status" value="1"/>
</dbReference>
<keyword evidence="2" id="KW-0238">DNA-binding</keyword>
<dbReference type="OrthoDB" id="6506763at2"/>
<dbReference type="GO" id="GO:0000976">
    <property type="term" value="F:transcription cis-regulatory region binding"/>
    <property type="evidence" value="ECO:0007669"/>
    <property type="project" value="TreeGrafter"/>
</dbReference>
<dbReference type="GO" id="GO:0005829">
    <property type="term" value="C:cytosol"/>
    <property type="evidence" value="ECO:0007669"/>
    <property type="project" value="TreeGrafter"/>
</dbReference>
<feature type="domain" description="HTH araC/xylS-type" evidence="4">
    <location>
        <begin position="236"/>
        <end position="334"/>
    </location>
</feature>
<evidence type="ECO:0000256" key="3">
    <source>
        <dbReference type="ARBA" id="ARBA00023163"/>
    </source>
</evidence>
<keyword evidence="1" id="KW-0805">Transcription regulation</keyword>
<dbReference type="InterPro" id="IPR009057">
    <property type="entry name" value="Homeodomain-like_sf"/>
</dbReference>
<dbReference type="EMBL" id="FCOX02000024">
    <property type="protein sequence ID" value="SAK85810.1"/>
    <property type="molecule type" value="Genomic_DNA"/>
</dbReference>
<sequence>MAASGHNLTRAATLTDYEPIARAAGLDPFRMLRLAKIPAKALEDPNLLISADSVGWLLEESARLSGQEAFGLLLAEKRSLANLGMLALVIREEPTLRAAMLASARYLRLHNAGVQLRLDDAGDLAMLHVEVDFRRPGVWRQAIEMSTGIALRTFMVLTRHSFHPVSIGFTHEAPSSLDIHRRVLGTAIEFSREFNAIVCRGRELDIAIPTAVPELSREVKRWLDVQLANLEDDLTQRARAVTRMLLPTGLCSVERLAQHLGINRRTLNRHLASSGESATTIINAVRLELAEEYLANSRRKLYEVAELLGFSTAGDFSRWFRREFGKTPSDWVASYRQRMVTAPPGVHRG</sequence>
<evidence type="ECO:0000313" key="5">
    <source>
        <dbReference type="EMBL" id="SAK85810.1"/>
    </source>
</evidence>
<evidence type="ECO:0000313" key="6">
    <source>
        <dbReference type="Proteomes" id="UP000071859"/>
    </source>
</evidence>
<dbReference type="PANTHER" id="PTHR47894:SF4">
    <property type="entry name" value="HTH-TYPE TRANSCRIPTIONAL REGULATOR GADX"/>
    <property type="match status" value="1"/>
</dbReference>
<dbReference type="InterPro" id="IPR032687">
    <property type="entry name" value="AraC-type_N"/>
</dbReference>
<reference evidence="5" key="1">
    <citation type="submission" date="2016-01" db="EMBL/GenBank/DDBJ databases">
        <authorList>
            <person name="Peeters C."/>
        </authorList>
    </citation>
    <scope>NUCLEOTIDE SEQUENCE</scope>
    <source>
        <strain evidence="5">LMG 29321</strain>
    </source>
</reference>
<dbReference type="PANTHER" id="PTHR47894">
    <property type="entry name" value="HTH-TYPE TRANSCRIPTIONAL REGULATOR GADX"/>
    <property type="match status" value="1"/>
</dbReference>
<dbReference type="GO" id="GO:0003700">
    <property type="term" value="F:DNA-binding transcription factor activity"/>
    <property type="evidence" value="ECO:0007669"/>
    <property type="project" value="InterPro"/>
</dbReference>
<evidence type="ECO:0000259" key="4">
    <source>
        <dbReference type="PROSITE" id="PS01124"/>
    </source>
</evidence>
<comment type="caution">
    <text evidence="5">The sequence shown here is derived from an EMBL/GenBank/DDBJ whole genome shotgun (WGS) entry which is preliminary data.</text>
</comment>
<keyword evidence="3" id="KW-0804">Transcription</keyword>
<protein>
    <submittedName>
        <fullName evidence="5">AraC family transcriptional regulator</fullName>
    </submittedName>
</protein>
<dbReference type="Proteomes" id="UP000071859">
    <property type="component" value="Unassembled WGS sequence"/>
</dbReference>
<dbReference type="AlphaFoldDB" id="A0A158CUC3"/>
<dbReference type="Gene3D" id="1.10.10.60">
    <property type="entry name" value="Homeodomain-like"/>
    <property type="match status" value="1"/>
</dbReference>